<gene>
    <name evidence="1" type="ordered locus">SSGZ1_0037</name>
</gene>
<proteinExistence type="predicted"/>
<sequence length="54" mass="6802">MKKINHFQNDLRINKCRKNERRRRMKKKFKIVNKRTTIDLGIIKYSYRRGRHTL</sequence>
<evidence type="ECO:0000313" key="2">
    <source>
        <dbReference type="Proteomes" id="UP000002359"/>
    </source>
</evidence>
<protein>
    <submittedName>
        <fullName evidence="1">Uncharacterized protein</fullName>
    </submittedName>
</protein>
<organism evidence="1 2">
    <name type="scientific">Streptococcus suis (strain GZ1)</name>
    <dbReference type="NCBI Taxonomy" id="423211"/>
    <lineage>
        <taxon>Bacteria</taxon>
        <taxon>Bacillati</taxon>
        <taxon>Bacillota</taxon>
        <taxon>Bacilli</taxon>
        <taxon>Lactobacillales</taxon>
        <taxon>Streptococcaceae</taxon>
        <taxon>Streptococcus</taxon>
    </lineage>
</organism>
<accession>D5AF87</accession>
<reference evidence="1 2" key="1">
    <citation type="journal article" date="2009" name="J. Infect. Dis.">
        <title>Clinical, experimental, and genomic differences between intermediately pathogenic, highly pathogenic, and epidemic Streptococcus suis.</title>
        <authorList>
            <person name="Ye C."/>
            <person name="Zheng H."/>
            <person name="Zhang J."/>
            <person name="Jing H."/>
            <person name="Wang L."/>
            <person name="Xiong Y."/>
            <person name="Wang W."/>
            <person name="Zhou Z."/>
            <person name="Sun Q."/>
            <person name="Luo X."/>
            <person name="Du H."/>
            <person name="Gottschalk M."/>
            <person name="Xu J."/>
        </authorList>
    </citation>
    <scope>NUCLEOTIDE SEQUENCE [LARGE SCALE GENOMIC DNA]</scope>
    <source>
        <strain evidence="1 2">GZ1</strain>
    </source>
</reference>
<dbReference type="AlphaFoldDB" id="D5AF87"/>
<dbReference type="EMBL" id="CP000837">
    <property type="protein sequence ID" value="ADE30502.1"/>
    <property type="molecule type" value="Genomic_DNA"/>
</dbReference>
<dbReference type="PATRIC" id="fig|423211.3.peg.37"/>
<evidence type="ECO:0000313" key="1">
    <source>
        <dbReference type="EMBL" id="ADE30502.1"/>
    </source>
</evidence>
<dbReference type="KEGG" id="ssw:SSGZ1_0037"/>
<dbReference type="HOGENOM" id="CLU_3048321_0_0_9"/>
<dbReference type="Proteomes" id="UP000002359">
    <property type="component" value="Chromosome"/>
</dbReference>
<name>D5AF87_STRGZ</name>